<feature type="binding site" evidence="8">
    <location>
        <position position="163"/>
    </location>
    <ligand>
        <name>(R)-pantoate</name>
        <dbReference type="ChEBI" id="CHEBI:15980"/>
    </ligand>
</feature>
<keyword evidence="8" id="KW-0963">Cytoplasm</keyword>
<dbReference type="PANTHER" id="PTHR21299:SF1">
    <property type="entry name" value="PANTOATE--BETA-ALANINE LIGASE"/>
    <property type="match status" value="1"/>
</dbReference>
<evidence type="ECO:0000256" key="8">
    <source>
        <dbReference type="HAMAP-Rule" id="MF_00158"/>
    </source>
</evidence>
<accession>A0ABM7WT18</accession>
<comment type="function">
    <text evidence="8">Catalyzes the condensation of pantoate with beta-alanine in an ATP-dependent reaction via a pantoyl-adenylate intermediate.</text>
</comment>
<dbReference type="Proteomes" id="UP001162891">
    <property type="component" value="Chromosome"/>
</dbReference>
<feature type="active site" description="Proton donor" evidence="8">
    <location>
        <position position="40"/>
    </location>
</feature>
<evidence type="ECO:0000256" key="7">
    <source>
        <dbReference type="ARBA" id="ARBA00048258"/>
    </source>
</evidence>
<comment type="catalytic activity">
    <reaction evidence="7 8">
        <text>(R)-pantoate + beta-alanine + ATP = (R)-pantothenate + AMP + diphosphate + H(+)</text>
        <dbReference type="Rhea" id="RHEA:10912"/>
        <dbReference type="ChEBI" id="CHEBI:15378"/>
        <dbReference type="ChEBI" id="CHEBI:15980"/>
        <dbReference type="ChEBI" id="CHEBI:29032"/>
        <dbReference type="ChEBI" id="CHEBI:30616"/>
        <dbReference type="ChEBI" id="CHEBI:33019"/>
        <dbReference type="ChEBI" id="CHEBI:57966"/>
        <dbReference type="ChEBI" id="CHEBI:456215"/>
        <dbReference type="EC" id="6.3.2.1"/>
    </reaction>
</comment>
<comment type="similarity">
    <text evidence="2 8">Belongs to the pantothenate synthetase family.</text>
</comment>
<evidence type="ECO:0000256" key="2">
    <source>
        <dbReference type="ARBA" id="ARBA00009256"/>
    </source>
</evidence>
<dbReference type="NCBIfam" id="TIGR00018">
    <property type="entry name" value="panC"/>
    <property type="match status" value="1"/>
</dbReference>
<feature type="binding site" evidence="8">
    <location>
        <begin position="33"/>
        <end position="40"/>
    </location>
    <ligand>
        <name>ATP</name>
        <dbReference type="ChEBI" id="CHEBI:30616"/>
    </ligand>
</feature>
<dbReference type="InterPro" id="IPR042176">
    <property type="entry name" value="Pantoate_ligase_C"/>
</dbReference>
<dbReference type="EC" id="6.3.2.1" evidence="8"/>
<organism evidence="9 10">
    <name type="scientific">Anaeromyxobacter oryzae</name>
    <dbReference type="NCBI Taxonomy" id="2918170"/>
    <lineage>
        <taxon>Bacteria</taxon>
        <taxon>Pseudomonadati</taxon>
        <taxon>Myxococcota</taxon>
        <taxon>Myxococcia</taxon>
        <taxon>Myxococcales</taxon>
        <taxon>Cystobacterineae</taxon>
        <taxon>Anaeromyxobacteraceae</taxon>
        <taxon>Anaeromyxobacter</taxon>
    </lineage>
</organism>
<dbReference type="PANTHER" id="PTHR21299">
    <property type="entry name" value="CYTIDYLATE KINASE/PANTOATE-BETA-ALANINE LIGASE"/>
    <property type="match status" value="1"/>
</dbReference>
<evidence type="ECO:0000256" key="4">
    <source>
        <dbReference type="ARBA" id="ARBA00022655"/>
    </source>
</evidence>
<keyword evidence="5 8" id="KW-0547">Nucleotide-binding</keyword>
<evidence type="ECO:0000313" key="9">
    <source>
        <dbReference type="EMBL" id="BDG02593.1"/>
    </source>
</evidence>
<feature type="binding site" evidence="8">
    <location>
        <position position="70"/>
    </location>
    <ligand>
        <name>(R)-pantoate</name>
        <dbReference type="ChEBI" id="CHEBI:15980"/>
    </ligand>
</feature>
<keyword evidence="3 8" id="KW-0436">Ligase</keyword>
<keyword evidence="4 8" id="KW-0566">Pantothenate biosynthesis</keyword>
<dbReference type="EMBL" id="AP025591">
    <property type="protein sequence ID" value="BDG02593.1"/>
    <property type="molecule type" value="Genomic_DNA"/>
</dbReference>
<evidence type="ECO:0000256" key="6">
    <source>
        <dbReference type="ARBA" id="ARBA00022840"/>
    </source>
</evidence>
<dbReference type="SUPFAM" id="SSF52374">
    <property type="entry name" value="Nucleotidylyl transferase"/>
    <property type="match status" value="1"/>
</dbReference>
<evidence type="ECO:0000256" key="5">
    <source>
        <dbReference type="ARBA" id="ARBA00022741"/>
    </source>
</evidence>
<reference evidence="10" key="1">
    <citation type="journal article" date="2022" name="Int. J. Syst. Evol. Microbiol.">
        <title>Anaeromyxobacter oryzae sp. nov., Anaeromyxobacter diazotrophicus sp. nov. and Anaeromyxobacter paludicola sp. nov., isolated from paddy soils.</title>
        <authorList>
            <person name="Itoh H."/>
            <person name="Xu Z."/>
            <person name="Mise K."/>
            <person name="Masuda Y."/>
            <person name="Ushijima N."/>
            <person name="Hayakawa C."/>
            <person name="Shiratori Y."/>
            <person name="Senoo K."/>
        </authorList>
    </citation>
    <scope>NUCLEOTIDE SEQUENCE [LARGE SCALE GENOMIC DNA]</scope>
    <source>
        <strain evidence="10">Red232</strain>
    </source>
</reference>
<name>A0ABM7WT18_9BACT</name>
<dbReference type="InterPro" id="IPR014729">
    <property type="entry name" value="Rossmann-like_a/b/a_fold"/>
</dbReference>
<evidence type="ECO:0000256" key="1">
    <source>
        <dbReference type="ARBA" id="ARBA00004990"/>
    </source>
</evidence>
<dbReference type="InterPro" id="IPR003721">
    <property type="entry name" value="Pantoate_ligase"/>
</dbReference>
<evidence type="ECO:0000256" key="3">
    <source>
        <dbReference type="ARBA" id="ARBA00022598"/>
    </source>
</evidence>
<gene>
    <name evidence="8 9" type="primary">panC</name>
    <name evidence="9" type="ORF">AMOR_15890</name>
</gene>
<comment type="pathway">
    <text evidence="1 8">Cofactor biosynthesis; (R)-pantothenate biosynthesis; (R)-pantothenate from (R)-pantoate and beta-alanine: step 1/1.</text>
</comment>
<dbReference type="HAMAP" id="MF_00158">
    <property type="entry name" value="PanC"/>
    <property type="match status" value="1"/>
</dbReference>
<proteinExistence type="inferred from homology"/>
<comment type="subunit">
    <text evidence="8">Homodimer.</text>
</comment>
<dbReference type="CDD" id="cd00560">
    <property type="entry name" value="PanC"/>
    <property type="match status" value="1"/>
</dbReference>
<evidence type="ECO:0000313" key="10">
    <source>
        <dbReference type="Proteomes" id="UP001162891"/>
    </source>
</evidence>
<feature type="binding site" evidence="8">
    <location>
        <begin position="157"/>
        <end position="160"/>
    </location>
    <ligand>
        <name>ATP</name>
        <dbReference type="ChEBI" id="CHEBI:30616"/>
    </ligand>
</feature>
<dbReference type="RefSeq" id="WP_404800951.1">
    <property type="nucleotide sequence ID" value="NZ_AP025591.1"/>
</dbReference>
<protein>
    <recommendedName>
        <fullName evidence="8">Pantothenate synthetase</fullName>
        <shortName evidence="8">PS</shortName>
        <ecNumber evidence="8">6.3.2.1</ecNumber>
    </recommendedName>
    <alternativeName>
        <fullName evidence="8">Pantoate--beta-alanine ligase</fullName>
    </alternativeName>
    <alternativeName>
        <fullName evidence="8">Pantoate-activating enzyme</fullName>
    </alternativeName>
</protein>
<dbReference type="Pfam" id="PF02569">
    <property type="entry name" value="Pantoate_ligase"/>
    <property type="match status" value="1"/>
</dbReference>
<keyword evidence="6 8" id="KW-0067">ATP-binding</keyword>
<feature type="binding site" evidence="8">
    <location>
        <begin position="194"/>
        <end position="197"/>
    </location>
    <ligand>
        <name>ATP</name>
        <dbReference type="ChEBI" id="CHEBI:30616"/>
    </ligand>
</feature>
<dbReference type="Gene3D" id="3.40.50.620">
    <property type="entry name" value="HUPs"/>
    <property type="match status" value="1"/>
</dbReference>
<sequence>MKTPELITEPAAWQARCAAARDGGARIALVPTMGYLHAGHLSLLREARRRADVAGGPGLAVASIFVNPTQFGPTEDLSRYPRDLDGDLRKCGEAGIDWVLAPSDPRSMFAPGHETWVDVSGVSQGLCGASRPGHFRGVATVVTKLFNLTRPHVALFGEKDFQQLAVIRAMVRDLAFGLEVLGMPIVREPDGLALSSRNAYLSADERARAVALSRSVREAQEATARGERDAAALRARARARLEAAPARVDYVEIVHPETLRPVDVAAPGSVMLVAAYVGATRLIDNGRLP</sequence>
<dbReference type="Gene3D" id="3.30.1300.10">
    <property type="entry name" value="Pantoate-beta-alanine ligase, C-terminal domain"/>
    <property type="match status" value="1"/>
</dbReference>
<comment type="miscellaneous">
    <text evidence="8">The reaction proceeds by a bi uni uni bi ping pong mechanism.</text>
</comment>
<comment type="subcellular location">
    <subcellularLocation>
        <location evidence="8">Cytoplasm</location>
    </subcellularLocation>
</comment>
<feature type="binding site" evidence="8">
    <location>
        <position position="186"/>
    </location>
    <ligand>
        <name>ATP</name>
        <dbReference type="ChEBI" id="CHEBI:30616"/>
    </ligand>
</feature>
<feature type="binding site" evidence="8">
    <location>
        <position position="70"/>
    </location>
    <ligand>
        <name>beta-alanine</name>
        <dbReference type="ChEBI" id="CHEBI:57966"/>
    </ligand>
</feature>
<keyword evidence="10" id="KW-1185">Reference proteome</keyword>